<dbReference type="Pfam" id="PF18563">
    <property type="entry name" value="TubC_N"/>
    <property type="match status" value="1"/>
</dbReference>
<dbReference type="PROSITE" id="PS00012">
    <property type="entry name" value="PHOSPHOPANTETHEINE"/>
    <property type="match status" value="1"/>
</dbReference>
<dbReference type="GO" id="GO:0043041">
    <property type="term" value="P:amino acid activation for nonribosomal peptide biosynthetic process"/>
    <property type="evidence" value="ECO:0007669"/>
    <property type="project" value="TreeGrafter"/>
</dbReference>
<reference evidence="5" key="1">
    <citation type="submission" date="2019-04" db="EMBL/GenBank/DDBJ databases">
        <authorList>
            <person name="Brambilla D."/>
        </authorList>
    </citation>
    <scope>NUCLEOTIDE SEQUENCE</scope>
    <source>
        <strain evidence="5">BAL1</strain>
    </source>
</reference>
<dbReference type="Pfam" id="PF00501">
    <property type="entry name" value="AMP-binding"/>
    <property type="match status" value="2"/>
</dbReference>
<dbReference type="InterPro" id="IPR020845">
    <property type="entry name" value="AMP-binding_CS"/>
</dbReference>
<dbReference type="CDD" id="cd05930">
    <property type="entry name" value="A_NRPS"/>
    <property type="match status" value="2"/>
</dbReference>
<dbReference type="Gene3D" id="1.10.1200.10">
    <property type="entry name" value="ACP-like"/>
    <property type="match status" value="2"/>
</dbReference>
<protein>
    <submittedName>
        <fullName evidence="5">Non-ribosomal peptide synthetase</fullName>
    </submittedName>
</protein>
<feature type="domain" description="Carrier" evidence="4">
    <location>
        <begin position="2117"/>
        <end position="2194"/>
    </location>
</feature>
<dbReference type="Gene3D" id="2.30.38.10">
    <property type="entry name" value="Luciferase, Domain 3"/>
    <property type="match status" value="2"/>
</dbReference>
<dbReference type="InterPro" id="IPR006162">
    <property type="entry name" value="Ppantetheine_attach_site"/>
</dbReference>
<dbReference type="Gene3D" id="3.30.559.10">
    <property type="entry name" value="Chloramphenicol acetyltransferase-like domain"/>
    <property type="match status" value="2"/>
</dbReference>
<dbReference type="InterPro" id="IPR010071">
    <property type="entry name" value="AA_adenyl_dom"/>
</dbReference>
<dbReference type="Gene3D" id="3.30.300.30">
    <property type="match status" value="2"/>
</dbReference>
<accession>A0A486XLR6</accession>
<dbReference type="Gene3D" id="3.40.50.980">
    <property type="match status" value="4"/>
</dbReference>
<dbReference type="SMART" id="SM01294">
    <property type="entry name" value="PKS_PP_betabranch"/>
    <property type="match status" value="1"/>
</dbReference>
<dbReference type="GO" id="GO:0003824">
    <property type="term" value="F:catalytic activity"/>
    <property type="evidence" value="ECO:0007669"/>
    <property type="project" value="InterPro"/>
</dbReference>
<dbReference type="PANTHER" id="PTHR45527">
    <property type="entry name" value="NONRIBOSOMAL PEPTIDE SYNTHETASE"/>
    <property type="match status" value="1"/>
</dbReference>
<dbReference type="Pfam" id="PF00550">
    <property type="entry name" value="PP-binding"/>
    <property type="match status" value="2"/>
</dbReference>
<dbReference type="SUPFAM" id="SSF52777">
    <property type="entry name" value="CoA-dependent acyltransferases"/>
    <property type="match status" value="4"/>
</dbReference>
<dbReference type="InterPro" id="IPR044894">
    <property type="entry name" value="TubC_N_sf"/>
</dbReference>
<dbReference type="InterPro" id="IPR036736">
    <property type="entry name" value="ACP-like_sf"/>
</dbReference>
<dbReference type="SUPFAM" id="SSF47336">
    <property type="entry name" value="ACP-like"/>
    <property type="match status" value="2"/>
</dbReference>
<dbReference type="SUPFAM" id="SSF56801">
    <property type="entry name" value="Acetyl-CoA synthetase-like"/>
    <property type="match status" value="2"/>
</dbReference>
<gene>
    <name evidence="5" type="ORF">BAL341_1420</name>
</gene>
<name>A0A486XLR6_9GAMM</name>
<dbReference type="Pfam" id="PF00668">
    <property type="entry name" value="Condensation"/>
    <property type="match status" value="2"/>
</dbReference>
<keyword evidence="2" id="KW-0596">Phosphopantetheine</keyword>
<dbReference type="PROSITE" id="PS50075">
    <property type="entry name" value="CARRIER"/>
    <property type="match status" value="2"/>
</dbReference>
<evidence type="ECO:0000256" key="3">
    <source>
        <dbReference type="ARBA" id="ARBA00022553"/>
    </source>
</evidence>
<evidence type="ECO:0000256" key="1">
    <source>
        <dbReference type="ARBA" id="ARBA00001957"/>
    </source>
</evidence>
<organism evidence="5">
    <name type="scientific">Rheinheimera sp. BAL341</name>
    <dbReference type="NCBI Taxonomy" id="1708203"/>
    <lineage>
        <taxon>Bacteria</taxon>
        <taxon>Pseudomonadati</taxon>
        <taxon>Pseudomonadota</taxon>
        <taxon>Gammaproteobacteria</taxon>
        <taxon>Chromatiales</taxon>
        <taxon>Chromatiaceae</taxon>
        <taxon>Rheinheimera</taxon>
    </lineage>
</organism>
<dbReference type="GO" id="GO:0031177">
    <property type="term" value="F:phosphopantetheine binding"/>
    <property type="evidence" value="ECO:0007669"/>
    <property type="project" value="InterPro"/>
</dbReference>
<dbReference type="InterPro" id="IPR041464">
    <property type="entry name" value="TubC_N"/>
</dbReference>
<dbReference type="InterPro" id="IPR020806">
    <property type="entry name" value="PKS_PP-bd"/>
</dbReference>
<dbReference type="FunFam" id="1.10.1200.10:FF:000005">
    <property type="entry name" value="Nonribosomal peptide synthetase 1"/>
    <property type="match status" value="1"/>
</dbReference>
<dbReference type="InterPro" id="IPR001242">
    <property type="entry name" value="Condensation_dom"/>
</dbReference>
<dbReference type="EMBL" id="CAAJGR010000082">
    <property type="protein sequence ID" value="VHO03420.1"/>
    <property type="molecule type" value="Genomic_DNA"/>
</dbReference>
<dbReference type="GO" id="GO:0044550">
    <property type="term" value="P:secondary metabolite biosynthetic process"/>
    <property type="evidence" value="ECO:0007669"/>
    <property type="project" value="TreeGrafter"/>
</dbReference>
<dbReference type="InterPro" id="IPR045851">
    <property type="entry name" value="AMP-bd_C_sf"/>
</dbReference>
<dbReference type="PROSITE" id="PS00455">
    <property type="entry name" value="AMP_BINDING"/>
    <property type="match status" value="1"/>
</dbReference>
<dbReference type="NCBIfam" id="TIGR01733">
    <property type="entry name" value="AA-adenyl-dom"/>
    <property type="match status" value="2"/>
</dbReference>
<dbReference type="InterPro" id="IPR023213">
    <property type="entry name" value="CAT-like_dom_sf"/>
</dbReference>
<dbReference type="Gene3D" id="3.30.559.30">
    <property type="entry name" value="Nonribosomal peptide synthetase, condensation domain"/>
    <property type="match status" value="2"/>
</dbReference>
<sequence>MDSKKFISELAGHEILLSVSNNKIQVTAPKGRMTAKYAQTIRDNKAALIEYLTGLNQQTADLVDLVPIESVVTKMGERIGLSHAQLSIWLTAKLSQQANEYNIPLAFEIVGEFNVDAAVSALNRLVQRHEILRTQYFEDDSGPWQVIAEKFQIPFEQIDLRNLNQKQKDVEISRQILVESAATFDLTKDIMLRGRWLQCSNSDGKDKGVLLLNIHHIATDGWSMSILFDEFLDLYRSEVHQLPSQLAPLPVQYADYARWQIDNVDQHFLKPGLTFWQTQLDGIPSIHSLPTDFPRGNPPVGKGLSMQLPPGLADKLKKVAQQQKVTPFMLLHAAFVVFLSRQSNSADVVIGTAVANRPQKVLANLIGFFVNSLALRVQLDDVQHASFSELLADVKQVNLEALANQQVPFDKVVQHCNVAKKQDHSPIFQIMLTMNNNKQSDISLADMHVRPLSTGQTGTKFDLTLNAELDVEDGCFNWSFDGNLFLSSTISTFHARLIRILEQVVELPDIPLSSLSLLSQQEMRFLTDDCNQTSTEYPTEVLIHELFEQQVALHLDKVALVCGDRKLTFSELNEKANRLARRLSNFNLETEEIVAICLPRSTNIVVSQLAILKAGGAFLVIDDEQPEARQKAILGQAKVRLLITSQGTFGGGQEDELVVHHITNFSEAARSKTSLSNPDPESRSRRLAYVIYTSGSTGVPKGVMIEHRSWVNLTFAMKSEILLSIPRIWALYSSFAFDGSHQGLSALLAGCTLLILQDEERKAPAKLFSALSRHSVDIMDLTPAVADMLLREKGAEQLPDLVIGGEAISQGLWLSLSDWSQKQGREAWNVYGPSENTVNTTWARIRGETPVIGKPIANNQCYILDKSQALVPFGGIGELCLSGDGLSRGYLHDESKTREKFTVNPFIKFQKLYKTGDLVRYRKDRQIEFIGREDGQVKVRGYRLETGEIEYQLSTLHNVDSCLVLADRSHSSGTVLMAYVIAKLPLTDELQAEKQLLAELGQRLPDYMLPSRILFLTDWPLTISCKIDKKKLLAITPKTKTIDAPKNDTEQKVRKCWSSLLGLNEAEISVSQSFFELGGHSLLAIRLISAMRNLFEKELDLRTIFEHPTIEALAVAIDKQQVQAQLPKVVPREKGIVATALSYSQQRLWFIDMLQGHSSEYNMPMAFKVQGLIDVDMIEAIFTAIIARHEVLRTVYVKIDGQPLQLIRSVEEVELKVNVEDFSEISSEKGDKEIDALVVSTINKPFNLAEDLMLRVNYLKTSTDSGVLIFNMHHIASDGWSMEVLTKEFFALYHAYSEGRHNPLSELEIQYADYAYWQRENLTDEVLATQVAYWQEQLAELPTVHSLPLDYARPAIRQHHGAVVTGTLPVDVAAQLLMVAKAYKLTPFMLLHGALSLLLSRHSNSSDIVIGTPVANRLQSELEPLIGFFVNTLVLRVDTAHETLSDYFAHVRQVHLAAQSHQDVPFEQLVERLKIPRSTSHSPLFQIMLTTNTYFGLNAETDKELFTLPDLDVKPYEFAQLTAKFDLNVDLSFHEQGLSLYWNYDTSLFTEQHIQQLDRHLCRLLEGLVESQGQLSRPISALPMLSAEEIRQLHSTLNGMPMPYAKEKCIHNLFEQQVDNHPDKVAVVYENTQLTYRELNERANQLAHYLKHQHGVSPDCLVGLCVERSLEMVIGILAILKAGCCYVPFDIEHGAEIINARIGSHNLKISILSDSTESLLVCEEMATCNINTVLKVDANRFSKRNPDLPCSPRSLAYAMSSSGTTGKPKLIGLPHQALNNLIVSISHENAAVKGSHKVLQFASVGFDMSFTDMGLALLQGGSLYLIPENTRFNVNALVDLIHRHEISLLNLPGSMIALISELSTAQPITLPSVRVILSTAEKLDISDNLKLFFGLNANIKLINHYGPTETHVCTTYNLPLDPATWQTNMPIGTPVGNTQCYILDVNQSLTPLGAWGELCVGGDCLAVGYVGNQELTNKKFIDIELPIIGNTRVYRTGDLAKWQNGKLYCVGRIDDQIKLNGYRVELEDVKQQIKMHPGVEKAAITYNPDRDCIIGYFSGENIEERQLREYLVSNMPSYMVPKHLIKLKEFKYTVNGKMDKRALPALASISAKDEYVAPSSEVEKVLTQMWSALLGIPGDEISVHSNFFELGGSSIMLIKIMHQIQQKFSVNLSIKSLYNYQDLASLGIFIEEEVVLREVTEKEEEEAQWVI</sequence>
<evidence type="ECO:0000259" key="4">
    <source>
        <dbReference type="PROSITE" id="PS50075"/>
    </source>
</evidence>
<dbReference type="FunFam" id="3.40.50.980:FF:000001">
    <property type="entry name" value="Non-ribosomal peptide synthetase"/>
    <property type="match status" value="1"/>
</dbReference>
<dbReference type="InterPro" id="IPR000873">
    <property type="entry name" value="AMP-dep_synth/lig_dom"/>
</dbReference>
<dbReference type="CDD" id="cd19531">
    <property type="entry name" value="LCL_NRPS-like"/>
    <property type="match status" value="2"/>
</dbReference>
<proteinExistence type="predicted"/>
<feature type="domain" description="Carrier" evidence="4">
    <location>
        <begin position="1044"/>
        <end position="1121"/>
    </location>
</feature>
<dbReference type="InterPro" id="IPR009081">
    <property type="entry name" value="PP-bd_ACP"/>
</dbReference>
<dbReference type="PANTHER" id="PTHR45527:SF1">
    <property type="entry name" value="FATTY ACID SYNTHASE"/>
    <property type="match status" value="1"/>
</dbReference>
<dbReference type="GO" id="GO:0005737">
    <property type="term" value="C:cytoplasm"/>
    <property type="evidence" value="ECO:0007669"/>
    <property type="project" value="TreeGrafter"/>
</dbReference>
<dbReference type="Gene3D" id="1.10.10.1830">
    <property type="entry name" value="Non-ribosomal peptide synthase, adenylation domain"/>
    <property type="match status" value="1"/>
</dbReference>
<comment type="cofactor">
    <cofactor evidence="1">
        <name>pantetheine 4'-phosphate</name>
        <dbReference type="ChEBI" id="CHEBI:47942"/>
    </cofactor>
</comment>
<dbReference type="SMART" id="SM00823">
    <property type="entry name" value="PKS_PP"/>
    <property type="match status" value="2"/>
</dbReference>
<evidence type="ECO:0000256" key="2">
    <source>
        <dbReference type="ARBA" id="ARBA00022450"/>
    </source>
</evidence>
<dbReference type="InterPro" id="IPR025110">
    <property type="entry name" value="AMP-bd_C"/>
</dbReference>
<evidence type="ECO:0000313" key="5">
    <source>
        <dbReference type="EMBL" id="VHO03420.1"/>
    </source>
</evidence>
<keyword evidence="3" id="KW-0597">Phosphoprotein</keyword>
<dbReference type="Pfam" id="PF13193">
    <property type="entry name" value="AMP-binding_C"/>
    <property type="match status" value="1"/>
</dbReference>